<gene>
    <name evidence="3" type="ORF">VRU48_12465</name>
</gene>
<sequence>MKFTTKISILILSLFASHAALAQRMKEPVSFKLKNGLTVIVAQNVGLGKVYSRLTIENKGTEAQRNAAQIFESYLNGRANTFNQNVNKSNAVTPQVSLTVDEANTSTSIADFEHALQFVADNFVNPELSQQAFDEMRSQPKGNKADLENVGLAEVKSFYANHFKASDAFITIAGDIDVATAKTIANRAFGNWKTEATLAK</sequence>
<keyword evidence="4" id="KW-1185">Reference proteome</keyword>
<name>A0ABU7I9G0_9SPHI</name>
<organism evidence="3 4">
    <name type="scientific">Pedobacter albus</name>
    <dbReference type="NCBI Taxonomy" id="3113905"/>
    <lineage>
        <taxon>Bacteria</taxon>
        <taxon>Pseudomonadati</taxon>
        <taxon>Bacteroidota</taxon>
        <taxon>Sphingobacteriia</taxon>
        <taxon>Sphingobacteriales</taxon>
        <taxon>Sphingobacteriaceae</taxon>
        <taxon>Pedobacter</taxon>
    </lineage>
</organism>
<comment type="caution">
    <text evidence="3">The sequence shown here is derived from an EMBL/GenBank/DDBJ whole genome shotgun (WGS) entry which is preliminary data.</text>
</comment>
<proteinExistence type="predicted"/>
<dbReference type="Pfam" id="PF05193">
    <property type="entry name" value="Peptidase_M16_C"/>
    <property type="match status" value="1"/>
</dbReference>
<dbReference type="EMBL" id="JAZDQT010000002">
    <property type="protein sequence ID" value="MEE1945926.1"/>
    <property type="molecule type" value="Genomic_DNA"/>
</dbReference>
<evidence type="ECO:0000313" key="3">
    <source>
        <dbReference type="EMBL" id="MEE1945926.1"/>
    </source>
</evidence>
<evidence type="ECO:0000259" key="2">
    <source>
        <dbReference type="Pfam" id="PF05193"/>
    </source>
</evidence>
<keyword evidence="1" id="KW-0732">Signal</keyword>
<dbReference type="Gene3D" id="3.30.830.10">
    <property type="entry name" value="Metalloenzyme, LuxS/M16 peptidase-like"/>
    <property type="match status" value="2"/>
</dbReference>
<dbReference type="InterPro" id="IPR011249">
    <property type="entry name" value="Metalloenz_LuxS/M16"/>
</dbReference>
<dbReference type="InterPro" id="IPR007863">
    <property type="entry name" value="Peptidase_M16_C"/>
</dbReference>
<feature type="chain" id="PRO_5047102642" evidence="1">
    <location>
        <begin position="23"/>
        <end position="200"/>
    </location>
</feature>
<protein>
    <submittedName>
        <fullName evidence="3">Insulinase family protein</fullName>
    </submittedName>
</protein>
<feature type="domain" description="Peptidase M16 C-terminal" evidence="2">
    <location>
        <begin position="152"/>
        <end position="194"/>
    </location>
</feature>
<dbReference type="RefSeq" id="WP_330108244.1">
    <property type="nucleotide sequence ID" value="NZ_JAZDQT010000002.1"/>
</dbReference>
<dbReference type="SUPFAM" id="SSF63411">
    <property type="entry name" value="LuxS/MPP-like metallohydrolase"/>
    <property type="match status" value="1"/>
</dbReference>
<dbReference type="Proteomes" id="UP001336835">
    <property type="component" value="Unassembled WGS sequence"/>
</dbReference>
<evidence type="ECO:0000313" key="4">
    <source>
        <dbReference type="Proteomes" id="UP001336835"/>
    </source>
</evidence>
<feature type="signal peptide" evidence="1">
    <location>
        <begin position="1"/>
        <end position="22"/>
    </location>
</feature>
<accession>A0ABU7I9G0</accession>
<reference evidence="3 4" key="1">
    <citation type="submission" date="2024-01" db="EMBL/GenBank/DDBJ databases">
        <title>Pedobacter sp. nov., isolated from fresh soil.</title>
        <authorList>
            <person name="Le N.T.T."/>
        </authorList>
    </citation>
    <scope>NUCLEOTIDE SEQUENCE [LARGE SCALE GENOMIC DNA]</scope>
    <source>
        <strain evidence="3 4">KR3-3</strain>
    </source>
</reference>
<evidence type="ECO:0000256" key="1">
    <source>
        <dbReference type="SAM" id="SignalP"/>
    </source>
</evidence>